<dbReference type="STRING" id="342108.amb0366"/>
<keyword evidence="2" id="KW-0226">DNA condensation</keyword>
<dbReference type="GO" id="GO:0030527">
    <property type="term" value="F:structural constituent of chromatin"/>
    <property type="evidence" value="ECO:0007669"/>
    <property type="project" value="InterPro"/>
</dbReference>
<evidence type="ECO:0000256" key="1">
    <source>
        <dbReference type="ARBA" id="ARBA00010529"/>
    </source>
</evidence>
<gene>
    <name evidence="5" type="ordered locus">amb0366</name>
</gene>
<keyword evidence="3 5" id="KW-0238">DNA-binding</keyword>
<evidence type="ECO:0000313" key="6">
    <source>
        <dbReference type="Proteomes" id="UP000007058"/>
    </source>
</evidence>
<evidence type="ECO:0000256" key="4">
    <source>
        <dbReference type="RuleBase" id="RU003939"/>
    </source>
</evidence>
<keyword evidence="6" id="KW-1185">Reference proteome</keyword>
<dbReference type="PRINTS" id="PR01727">
    <property type="entry name" value="DNABINDINGHU"/>
</dbReference>
<dbReference type="SMART" id="SM00411">
    <property type="entry name" value="BHL"/>
    <property type="match status" value="1"/>
</dbReference>
<dbReference type="Pfam" id="PF00216">
    <property type="entry name" value="Bac_DNA_binding"/>
    <property type="match status" value="1"/>
</dbReference>
<accession>Q2WAF5</accession>
<reference evidence="5 6" key="1">
    <citation type="journal article" date="2005" name="DNA Res.">
        <title>Complete genome sequence of the facultative anaerobic magnetotactic bacterium Magnetospirillum sp. strain AMB-1.</title>
        <authorList>
            <person name="Matsunaga T."/>
            <person name="Okamura Y."/>
            <person name="Fukuda Y."/>
            <person name="Wahyudi A.T."/>
            <person name="Murase Y."/>
            <person name="Takeyama H."/>
        </authorList>
    </citation>
    <scope>NUCLEOTIDE SEQUENCE [LARGE SCALE GENOMIC DNA]</scope>
    <source>
        <strain evidence="6">ATCC 700264 / AMB-1</strain>
    </source>
</reference>
<dbReference type="AlphaFoldDB" id="Q2WAF5"/>
<dbReference type="InterPro" id="IPR020816">
    <property type="entry name" value="Histone-like_DNA-bd_CS"/>
</dbReference>
<dbReference type="KEGG" id="mag:amb0366"/>
<dbReference type="CDD" id="cd13831">
    <property type="entry name" value="HU"/>
    <property type="match status" value="1"/>
</dbReference>
<protein>
    <submittedName>
        <fullName evidence="5">Bacterial nucleoid DNA-binding protein</fullName>
    </submittedName>
</protein>
<comment type="similarity">
    <text evidence="1 4">Belongs to the bacterial histone-like protein family.</text>
</comment>
<dbReference type="SUPFAM" id="SSF47729">
    <property type="entry name" value="IHF-like DNA-binding proteins"/>
    <property type="match status" value="1"/>
</dbReference>
<dbReference type="PANTHER" id="PTHR33175">
    <property type="entry name" value="DNA-BINDING PROTEIN HU"/>
    <property type="match status" value="1"/>
</dbReference>
<evidence type="ECO:0000256" key="2">
    <source>
        <dbReference type="ARBA" id="ARBA00023067"/>
    </source>
</evidence>
<dbReference type="RefSeq" id="WP_011382811.1">
    <property type="nucleotide sequence ID" value="NC_007626.1"/>
</dbReference>
<dbReference type="Gene3D" id="4.10.520.10">
    <property type="entry name" value="IHF-like DNA-binding proteins"/>
    <property type="match status" value="1"/>
</dbReference>
<dbReference type="InterPro" id="IPR000119">
    <property type="entry name" value="Hist_DNA-bd"/>
</dbReference>
<dbReference type="PANTHER" id="PTHR33175:SF3">
    <property type="entry name" value="DNA-BINDING PROTEIN HU-BETA"/>
    <property type="match status" value="1"/>
</dbReference>
<dbReference type="InterPro" id="IPR010992">
    <property type="entry name" value="IHF-like_DNA-bd_dom_sf"/>
</dbReference>
<sequence>MSKSAMSKAIRQAAGCTVAQADAAVEAVLATIVEGVKTEGRFSLIGFGSFSKSERPARQGRNPRTGKTIDIAASTSIKFSTSAALKKSL</sequence>
<dbReference type="GO" id="GO:0003677">
    <property type="term" value="F:DNA binding"/>
    <property type="evidence" value="ECO:0007669"/>
    <property type="project" value="UniProtKB-KW"/>
</dbReference>
<proteinExistence type="inferred from homology"/>
<dbReference type="GO" id="GO:0030261">
    <property type="term" value="P:chromosome condensation"/>
    <property type="evidence" value="ECO:0007669"/>
    <property type="project" value="UniProtKB-KW"/>
</dbReference>
<organism evidence="5 6">
    <name type="scientific">Paramagnetospirillum magneticum (strain ATCC 700264 / AMB-1)</name>
    <name type="common">Magnetospirillum magneticum</name>
    <dbReference type="NCBI Taxonomy" id="342108"/>
    <lineage>
        <taxon>Bacteria</taxon>
        <taxon>Pseudomonadati</taxon>
        <taxon>Pseudomonadota</taxon>
        <taxon>Alphaproteobacteria</taxon>
        <taxon>Rhodospirillales</taxon>
        <taxon>Magnetospirillaceae</taxon>
        <taxon>Paramagnetospirillum</taxon>
    </lineage>
</organism>
<name>Q2WAF5_PARM1</name>
<dbReference type="EMBL" id="AP007255">
    <property type="protein sequence ID" value="BAE49170.1"/>
    <property type="molecule type" value="Genomic_DNA"/>
</dbReference>
<dbReference type="GO" id="GO:0005829">
    <property type="term" value="C:cytosol"/>
    <property type="evidence" value="ECO:0007669"/>
    <property type="project" value="TreeGrafter"/>
</dbReference>
<dbReference type="PROSITE" id="PS00045">
    <property type="entry name" value="HISTONE_LIKE"/>
    <property type="match status" value="1"/>
</dbReference>
<dbReference type="HOGENOM" id="CLU_105066_3_3_5"/>
<evidence type="ECO:0000313" key="5">
    <source>
        <dbReference type="EMBL" id="BAE49170.1"/>
    </source>
</evidence>
<evidence type="ECO:0000256" key="3">
    <source>
        <dbReference type="ARBA" id="ARBA00023125"/>
    </source>
</evidence>
<dbReference type="Proteomes" id="UP000007058">
    <property type="component" value="Chromosome"/>
</dbReference>